<feature type="compositionally biased region" description="Polar residues" evidence="1">
    <location>
        <begin position="355"/>
        <end position="376"/>
    </location>
</feature>
<keyword evidence="4" id="KW-1185">Reference proteome</keyword>
<name>A0A1L9R9G5_ASPWE</name>
<feature type="region of interest" description="Disordered" evidence="1">
    <location>
        <begin position="59"/>
        <end position="81"/>
    </location>
</feature>
<feature type="compositionally biased region" description="Polar residues" evidence="1">
    <location>
        <begin position="67"/>
        <end position="81"/>
    </location>
</feature>
<proteinExistence type="predicted"/>
<accession>A0A1L9R9G5</accession>
<feature type="compositionally biased region" description="Basic residues" evidence="1">
    <location>
        <begin position="309"/>
        <end position="322"/>
    </location>
</feature>
<feature type="compositionally biased region" description="Polar residues" evidence="1">
    <location>
        <begin position="250"/>
        <end position="264"/>
    </location>
</feature>
<organism evidence="3 4">
    <name type="scientific">Aspergillus wentii DTO 134E9</name>
    <dbReference type="NCBI Taxonomy" id="1073089"/>
    <lineage>
        <taxon>Eukaryota</taxon>
        <taxon>Fungi</taxon>
        <taxon>Dikarya</taxon>
        <taxon>Ascomycota</taxon>
        <taxon>Pezizomycotina</taxon>
        <taxon>Eurotiomycetes</taxon>
        <taxon>Eurotiomycetidae</taxon>
        <taxon>Eurotiales</taxon>
        <taxon>Aspergillaceae</taxon>
        <taxon>Aspergillus</taxon>
        <taxon>Aspergillus subgen. Cremei</taxon>
    </lineage>
</organism>
<gene>
    <name evidence="3" type="ORF">ASPWEDRAFT_72469</name>
</gene>
<sequence length="410" mass="45771">MPPVVQSVGDFPGIPGRSILDLITNTTSSASPSSTPSSSSLPDQNLNLDARDVSSTIDDGKTLAARSDSTSTSKPISGQGTVAPNSIHMQGLLALFAIIGAAFVLAIIWFFFWAKNGGFIWRKGDWEDYKSTVLRRKGPNGETLSNATKSTKLGGGSIVHNGYSDDAYTYTESGLGYTDTATTITEKGEPKKKRRLKERFMRRRRDDDDDVIQEEREREDEDVLAYRQEKAARVGGMNREAEGTYHGSDYDTSNPPSYFNQSEMSEARDYAYHKPPRQSRQSRDFSFTPGTEDVLSQTTGDRETARASSTRRHNRRRERRRNPPPPSTSSRQSSPRKRERRSVHGHYTEPLDFSSAGTRSEYQYSNVETDDGSGTKSYHHPLGKGYRRDGGRSRRRDSLSDSDGEGTRYS</sequence>
<dbReference type="STRING" id="1073089.A0A1L9R9G5"/>
<feature type="compositionally biased region" description="Basic residues" evidence="1">
    <location>
        <begin position="334"/>
        <end position="344"/>
    </location>
</feature>
<reference evidence="4" key="1">
    <citation type="journal article" date="2017" name="Genome Biol.">
        <title>Comparative genomics reveals high biological diversity and specific adaptations in the industrially and medically important fungal genus Aspergillus.</title>
        <authorList>
            <person name="de Vries R.P."/>
            <person name="Riley R."/>
            <person name="Wiebenga A."/>
            <person name="Aguilar-Osorio G."/>
            <person name="Amillis S."/>
            <person name="Uchima C.A."/>
            <person name="Anderluh G."/>
            <person name="Asadollahi M."/>
            <person name="Askin M."/>
            <person name="Barry K."/>
            <person name="Battaglia E."/>
            <person name="Bayram O."/>
            <person name="Benocci T."/>
            <person name="Braus-Stromeyer S.A."/>
            <person name="Caldana C."/>
            <person name="Canovas D."/>
            <person name="Cerqueira G.C."/>
            <person name="Chen F."/>
            <person name="Chen W."/>
            <person name="Choi C."/>
            <person name="Clum A."/>
            <person name="Dos Santos R.A."/>
            <person name="Damasio A.R."/>
            <person name="Diallinas G."/>
            <person name="Emri T."/>
            <person name="Fekete E."/>
            <person name="Flipphi M."/>
            <person name="Freyberg S."/>
            <person name="Gallo A."/>
            <person name="Gournas C."/>
            <person name="Habgood R."/>
            <person name="Hainaut M."/>
            <person name="Harispe M.L."/>
            <person name="Henrissat B."/>
            <person name="Hilden K.S."/>
            <person name="Hope R."/>
            <person name="Hossain A."/>
            <person name="Karabika E."/>
            <person name="Karaffa L."/>
            <person name="Karanyi Z."/>
            <person name="Krasevec N."/>
            <person name="Kuo A."/>
            <person name="Kusch H."/>
            <person name="LaButti K."/>
            <person name="Lagendijk E.L."/>
            <person name="Lapidus A."/>
            <person name="Levasseur A."/>
            <person name="Lindquist E."/>
            <person name="Lipzen A."/>
            <person name="Logrieco A.F."/>
            <person name="MacCabe A."/>
            <person name="Maekelae M.R."/>
            <person name="Malavazi I."/>
            <person name="Melin P."/>
            <person name="Meyer V."/>
            <person name="Mielnichuk N."/>
            <person name="Miskei M."/>
            <person name="Molnar A.P."/>
            <person name="Mule G."/>
            <person name="Ngan C.Y."/>
            <person name="Orejas M."/>
            <person name="Orosz E."/>
            <person name="Ouedraogo J.P."/>
            <person name="Overkamp K.M."/>
            <person name="Park H.-S."/>
            <person name="Perrone G."/>
            <person name="Piumi F."/>
            <person name="Punt P.J."/>
            <person name="Ram A.F."/>
            <person name="Ramon A."/>
            <person name="Rauscher S."/>
            <person name="Record E."/>
            <person name="Riano-Pachon D.M."/>
            <person name="Robert V."/>
            <person name="Roehrig J."/>
            <person name="Ruller R."/>
            <person name="Salamov A."/>
            <person name="Salih N.S."/>
            <person name="Samson R.A."/>
            <person name="Sandor E."/>
            <person name="Sanguinetti M."/>
            <person name="Schuetze T."/>
            <person name="Sepcic K."/>
            <person name="Shelest E."/>
            <person name="Sherlock G."/>
            <person name="Sophianopoulou V."/>
            <person name="Squina F.M."/>
            <person name="Sun H."/>
            <person name="Susca A."/>
            <person name="Todd R.B."/>
            <person name="Tsang A."/>
            <person name="Unkles S.E."/>
            <person name="van de Wiele N."/>
            <person name="van Rossen-Uffink D."/>
            <person name="Oliveira J.V."/>
            <person name="Vesth T.C."/>
            <person name="Visser J."/>
            <person name="Yu J.-H."/>
            <person name="Zhou M."/>
            <person name="Andersen M.R."/>
            <person name="Archer D.B."/>
            <person name="Baker S.E."/>
            <person name="Benoit I."/>
            <person name="Brakhage A.A."/>
            <person name="Braus G.H."/>
            <person name="Fischer R."/>
            <person name="Frisvad J.C."/>
            <person name="Goldman G.H."/>
            <person name="Houbraken J."/>
            <person name="Oakley B."/>
            <person name="Pocsi I."/>
            <person name="Scazzocchio C."/>
            <person name="Seiboth B."/>
            <person name="vanKuyk P.A."/>
            <person name="Wortman J."/>
            <person name="Dyer P.S."/>
            <person name="Grigoriev I.V."/>
        </authorList>
    </citation>
    <scope>NUCLEOTIDE SEQUENCE [LARGE SCALE GENOMIC DNA]</scope>
    <source>
        <strain evidence="4">DTO 134E9</strain>
    </source>
</reference>
<dbReference type="RefSeq" id="XP_040685239.1">
    <property type="nucleotide sequence ID" value="XM_040839244.1"/>
</dbReference>
<keyword evidence="2" id="KW-0472">Membrane</keyword>
<dbReference type="AlphaFoldDB" id="A0A1L9R9G5"/>
<feature type="compositionally biased region" description="Acidic residues" evidence="1">
    <location>
        <begin position="207"/>
        <end position="223"/>
    </location>
</feature>
<dbReference type="Proteomes" id="UP000184383">
    <property type="component" value="Unassembled WGS sequence"/>
</dbReference>
<feature type="transmembrane region" description="Helical" evidence="2">
    <location>
        <begin position="92"/>
        <end position="114"/>
    </location>
</feature>
<protein>
    <submittedName>
        <fullName evidence="3">Uncharacterized protein</fullName>
    </submittedName>
</protein>
<feature type="compositionally biased region" description="Basic and acidic residues" evidence="1">
    <location>
        <begin position="386"/>
        <end position="399"/>
    </location>
</feature>
<feature type="compositionally biased region" description="Basic residues" evidence="1">
    <location>
        <begin position="190"/>
        <end position="203"/>
    </location>
</feature>
<keyword evidence="2" id="KW-1133">Transmembrane helix</keyword>
<feature type="compositionally biased region" description="Polar residues" evidence="1">
    <location>
        <begin position="284"/>
        <end position="299"/>
    </location>
</feature>
<dbReference type="OrthoDB" id="5393404at2759"/>
<feature type="region of interest" description="Disordered" evidence="1">
    <location>
        <begin position="25"/>
        <end position="45"/>
    </location>
</feature>
<keyword evidence="2" id="KW-0812">Transmembrane</keyword>
<dbReference type="VEuPathDB" id="FungiDB:ASPWEDRAFT_72469"/>
<feature type="compositionally biased region" description="Low complexity" evidence="1">
    <location>
        <begin position="26"/>
        <end position="42"/>
    </location>
</feature>
<evidence type="ECO:0000256" key="1">
    <source>
        <dbReference type="SAM" id="MobiDB-lite"/>
    </source>
</evidence>
<evidence type="ECO:0000256" key="2">
    <source>
        <dbReference type="SAM" id="Phobius"/>
    </source>
</evidence>
<evidence type="ECO:0000313" key="3">
    <source>
        <dbReference type="EMBL" id="OJJ31562.1"/>
    </source>
</evidence>
<dbReference type="GeneID" id="63755092"/>
<dbReference type="EMBL" id="KV878216">
    <property type="protein sequence ID" value="OJJ31562.1"/>
    <property type="molecule type" value="Genomic_DNA"/>
</dbReference>
<feature type="region of interest" description="Disordered" evidence="1">
    <location>
        <begin position="186"/>
        <end position="410"/>
    </location>
</feature>
<evidence type="ECO:0000313" key="4">
    <source>
        <dbReference type="Proteomes" id="UP000184383"/>
    </source>
</evidence>